<dbReference type="GO" id="GO:0015297">
    <property type="term" value="F:antiporter activity"/>
    <property type="evidence" value="ECO:0007669"/>
    <property type="project" value="InterPro"/>
</dbReference>
<feature type="transmembrane region" description="Helical" evidence="6">
    <location>
        <begin position="352"/>
        <end position="376"/>
    </location>
</feature>
<feature type="transmembrane region" description="Helical" evidence="6">
    <location>
        <begin position="483"/>
        <end position="503"/>
    </location>
</feature>
<accession>A0A8T0IUY4</accession>
<dbReference type="PANTHER" id="PTHR42893:SF4">
    <property type="entry name" value="PROTEIN DETOXIFICATION 42"/>
    <property type="match status" value="1"/>
</dbReference>
<protein>
    <recommendedName>
        <fullName evidence="6">Protein DETOXIFICATION</fullName>
    </recommendedName>
    <alternativeName>
        <fullName evidence="6">Multidrug and toxic compound extrusion protein</fullName>
    </alternativeName>
</protein>
<dbReference type="Pfam" id="PF01554">
    <property type="entry name" value="MatE"/>
    <property type="match status" value="2"/>
</dbReference>
<comment type="caution">
    <text evidence="7">The sequence shown here is derived from an EMBL/GenBank/DDBJ whole genome shotgun (WGS) entry which is preliminary data.</text>
</comment>
<feature type="transmembrane region" description="Helical" evidence="6">
    <location>
        <begin position="271"/>
        <end position="292"/>
    </location>
</feature>
<feature type="transmembrane region" description="Helical" evidence="6">
    <location>
        <begin position="49"/>
        <end position="65"/>
    </location>
</feature>
<evidence type="ECO:0000256" key="1">
    <source>
        <dbReference type="ARBA" id="ARBA00004141"/>
    </source>
</evidence>
<evidence type="ECO:0000256" key="4">
    <source>
        <dbReference type="ARBA" id="ARBA00022989"/>
    </source>
</evidence>
<dbReference type="InterPro" id="IPR002528">
    <property type="entry name" value="MATE_fam"/>
</dbReference>
<evidence type="ECO:0000256" key="6">
    <source>
        <dbReference type="RuleBase" id="RU004914"/>
    </source>
</evidence>
<name>A0A8T0IUY4_CERPU</name>
<keyword evidence="5 6" id="KW-0472">Membrane</keyword>
<dbReference type="CDD" id="cd13136">
    <property type="entry name" value="MATE_DinF_like"/>
    <property type="match status" value="1"/>
</dbReference>
<feature type="transmembrane region" description="Helical" evidence="6">
    <location>
        <begin position="388"/>
        <end position="412"/>
    </location>
</feature>
<keyword evidence="4 6" id="KW-1133">Transmembrane helix</keyword>
<dbReference type="InterPro" id="IPR044644">
    <property type="entry name" value="DinF-like"/>
</dbReference>
<gene>
    <name evidence="7" type="ORF">KC19_2G070900</name>
</gene>
<evidence type="ECO:0000313" key="7">
    <source>
        <dbReference type="EMBL" id="KAG0586183.1"/>
    </source>
</evidence>
<evidence type="ECO:0000256" key="2">
    <source>
        <dbReference type="ARBA" id="ARBA00010199"/>
    </source>
</evidence>
<dbReference type="AlphaFoldDB" id="A0A8T0IUY4"/>
<dbReference type="EMBL" id="CM026422">
    <property type="protein sequence ID" value="KAG0586183.1"/>
    <property type="molecule type" value="Genomic_DNA"/>
</dbReference>
<feature type="transmembrane region" description="Helical" evidence="6">
    <location>
        <begin position="172"/>
        <end position="198"/>
    </location>
</feature>
<organism evidence="7 8">
    <name type="scientific">Ceratodon purpureus</name>
    <name type="common">Fire moss</name>
    <name type="synonym">Dicranum purpureum</name>
    <dbReference type="NCBI Taxonomy" id="3225"/>
    <lineage>
        <taxon>Eukaryota</taxon>
        <taxon>Viridiplantae</taxon>
        <taxon>Streptophyta</taxon>
        <taxon>Embryophyta</taxon>
        <taxon>Bryophyta</taxon>
        <taxon>Bryophytina</taxon>
        <taxon>Bryopsida</taxon>
        <taxon>Dicranidae</taxon>
        <taxon>Pseudoditrichales</taxon>
        <taxon>Ditrichaceae</taxon>
        <taxon>Ceratodon</taxon>
    </lineage>
</organism>
<sequence length="527" mass="56582">MSQNLKTLTSFRLRSPSETERSLINKVKAGHPLSGLFENLRNVFKLDELGLEIAIIALPALLALASDPLASLVDTAFVGHIGPVELGAVGVSISIFNLVSKMFNLPLLNVTTSFVAEDASDKEIVTEFSLEPSPPDMEGLLSMEALNGNEEHWKAPEARPNEKPSLPSVSSALVLGTFLGLGEAFILTFLAGPILTLMGVDALSPMRQPAAQYLMVRAIGAPAVVVALAIQGVFRGFKDTKTPLYATMAGNVVNVILDPILIFTLKLGVSGAAIATIISQYIIVGLLLWVLAQKVTLLPPRMEDLRLGRFLKSGGYLLLRTMAILLVMTLATSMAARQGAIQMAGHQICLQVWLAASLLSDSIALAGQAIIATAFAKCEYKRVKEASFRILQIGFVFGVFIAVLLGATMPAFSRVFSTDVDVLHIIKGLIPFVALTQPINSLAFVFDGLHYGASDFAFAAYSMILIAIPPTAFLLVMPHFWGLLAVWVGLTLVMVLRMGVGFFRIGTATGPWSFLTENDAEHAFVLS</sequence>
<feature type="transmembrane region" description="Helical" evidence="6">
    <location>
        <begin position="424"/>
        <end position="446"/>
    </location>
</feature>
<proteinExistence type="inferred from homology"/>
<dbReference type="GO" id="GO:0016020">
    <property type="term" value="C:membrane"/>
    <property type="evidence" value="ECO:0007669"/>
    <property type="project" value="UniProtKB-SubCell"/>
</dbReference>
<comment type="similarity">
    <text evidence="2 6">Belongs to the multi antimicrobial extrusion (MATE) (TC 2.A.66.1) family.</text>
</comment>
<keyword evidence="8" id="KW-1185">Reference proteome</keyword>
<feature type="transmembrane region" description="Helical" evidence="6">
    <location>
        <begin position="242"/>
        <end position="265"/>
    </location>
</feature>
<dbReference type="PANTHER" id="PTHR42893">
    <property type="entry name" value="PROTEIN DETOXIFICATION 44, CHLOROPLASTIC-RELATED"/>
    <property type="match status" value="1"/>
</dbReference>
<comment type="subcellular location">
    <subcellularLocation>
        <location evidence="1">Membrane</location>
        <topology evidence="1">Multi-pass membrane protein</topology>
    </subcellularLocation>
</comment>
<evidence type="ECO:0000256" key="5">
    <source>
        <dbReference type="ARBA" id="ARBA00023136"/>
    </source>
</evidence>
<feature type="transmembrane region" description="Helical" evidence="6">
    <location>
        <begin position="210"/>
        <end position="230"/>
    </location>
</feature>
<feature type="transmembrane region" description="Helical" evidence="6">
    <location>
        <begin position="458"/>
        <end position="477"/>
    </location>
</feature>
<dbReference type="NCBIfam" id="TIGR00797">
    <property type="entry name" value="matE"/>
    <property type="match status" value="1"/>
</dbReference>
<evidence type="ECO:0000313" key="8">
    <source>
        <dbReference type="Proteomes" id="UP000822688"/>
    </source>
</evidence>
<dbReference type="Proteomes" id="UP000822688">
    <property type="component" value="Chromosome 2"/>
</dbReference>
<keyword evidence="3 6" id="KW-0812">Transmembrane</keyword>
<reference evidence="7" key="1">
    <citation type="submission" date="2020-06" db="EMBL/GenBank/DDBJ databases">
        <title>WGS assembly of Ceratodon purpureus strain R40.</title>
        <authorList>
            <person name="Carey S.B."/>
            <person name="Jenkins J."/>
            <person name="Shu S."/>
            <person name="Lovell J.T."/>
            <person name="Sreedasyam A."/>
            <person name="Maumus F."/>
            <person name="Tiley G.P."/>
            <person name="Fernandez-Pozo N."/>
            <person name="Barry K."/>
            <person name="Chen C."/>
            <person name="Wang M."/>
            <person name="Lipzen A."/>
            <person name="Daum C."/>
            <person name="Saski C.A."/>
            <person name="Payton A.C."/>
            <person name="Mcbreen J.C."/>
            <person name="Conrad R.E."/>
            <person name="Kollar L.M."/>
            <person name="Olsson S."/>
            <person name="Huttunen S."/>
            <person name="Landis J.B."/>
            <person name="Wickett N.J."/>
            <person name="Johnson M.G."/>
            <person name="Rensing S.A."/>
            <person name="Grimwood J."/>
            <person name="Schmutz J."/>
            <person name="Mcdaniel S.F."/>
        </authorList>
    </citation>
    <scope>NUCLEOTIDE SEQUENCE</scope>
    <source>
        <strain evidence="7">R40</strain>
    </source>
</reference>
<dbReference type="GO" id="GO:0042910">
    <property type="term" value="F:xenobiotic transmembrane transporter activity"/>
    <property type="evidence" value="ECO:0007669"/>
    <property type="project" value="InterPro"/>
</dbReference>
<evidence type="ECO:0000256" key="3">
    <source>
        <dbReference type="ARBA" id="ARBA00022692"/>
    </source>
</evidence>
<feature type="transmembrane region" description="Helical" evidence="6">
    <location>
        <begin position="313"/>
        <end position="332"/>
    </location>
</feature>
<feature type="transmembrane region" description="Helical" evidence="6">
    <location>
        <begin position="77"/>
        <end position="99"/>
    </location>
</feature>